<keyword evidence="6 9" id="KW-0418">Kinase</keyword>
<comment type="caution">
    <text evidence="12">The sequence shown here is derived from an EMBL/GenBank/DDBJ whole genome shotgun (WGS) entry which is preliminary data.</text>
</comment>
<dbReference type="PROSITE" id="PS51748">
    <property type="entry name" value="HEXOKINASE_2"/>
    <property type="match status" value="1"/>
</dbReference>
<dbReference type="Proteomes" id="UP001318860">
    <property type="component" value="Unassembled WGS sequence"/>
</dbReference>
<name>A0ABR0TYT2_REHGL</name>
<comment type="pathway">
    <text evidence="2">Carbohydrate metabolism; hexose metabolism.</text>
</comment>
<evidence type="ECO:0000256" key="3">
    <source>
        <dbReference type="ARBA" id="ARBA00009225"/>
    </source>
</evidence>
<evidence type="ECO:0000256" key="6">
    <source>
        <dbReference type="ARBA" id="ARBA00022777"/>
    </source>
</evidence>
<evidence type="ECO:0000256" key="8">
    <source>
        <dbReference type="ARBA" id="ARBA00023152"/>
    </source>
</evidence>
<dbReference type="SUPFAM" id="SSF53067">
    <property type="entry name" value="Actin-like ATPase domain"/>
    <property type="match status" value="2"/>
</dbReference>
<keyword evidence="8 9" id="KW-0324">Glycolysis</keyword>
<feature type="domain" description="Hexokinase N-terminal" evidence="10">
    <location>
        <begin position="154"/>
        <end position="351"/>
    </location>
</feature>
<keyword evidence="5 9" id="KW-0547">Nucleotide-binding</keyword>
<evidence type="ECO:0000256" key="1">
    <source>
        <dbReference type="ARBA" id="ARBA00004888"/>
    </source>
</evidence>
<comment type="pathway">
    <text evidence="1">Carbohydrate degradation; glycolysis; D-glyceraldehyde 3-phosphate and glycerone phosphate from D-glucose: step 1/4.</text>
</comment>
<evidence type="ECO:0000259" key="10">
    <source>
        <dbReference type="Pfam" id="PF00349"/>
    </source>
</evidence>
<protein>
    <recommendedName>
        <fullName evidence="9">Phosphotransferase</fullName>
        <ecNumber evidence="9">2.7.1.-</ecNumber>
    </recommendedName>
</protein>
<evidence type="ECO:0000256" key="7">
    <source>
        <dbReference type="ARBA" id="ARBA00022840"/>
    </source>
</evidence>
<evidence type="ECO:0000256" key="4">
    <source>
        <dbReference type="ARBA" id="ARBA00022679"/>
    </source>
</evidence>
<reference evidence="12 13" key="1">
    <citation type="journal article" date="2021" name="Comput. Struct. Biotechnol. J.">
        <title>De novo genome assembly of the potent medicinal plant Rehmannia glutinosa using nanopore technology.</title>
        <authorList>
            <person name="Ma L."/>
            <person name="Dong C."/>
            <person name="Song C."/>
            <person name="Wang X."/>
            <person name="Zheng X."/>
            <person name="Niu Y."/>
            <person name="Chen S."/>
            <person name="Feng W."/>
        </authorList>
    </citation>
    <scope>NUCLEOTIDE SEQUENCE [LARGE SCALE GENOMIC DNA]</scope>
    <source>
        <strain evidence="12">DH-2019</strain>
    </source>
</reference>
<dbReference type="Gene3D" id="3.40.367.20">
    <property type="match status" value="1"/>
</dbReference>
<dbReference type="EC" id="2.7.1.-" evidence="9"/>
<gene>
    <name evidence="12" type="ORF">DH2020_007500</name>
</gene>
<evidence type="ECO:0000256" key="9">
    <source>
        <dbReference type="RuleBase" id="RU362007"/>
    </source>
</evidence>
<dbReference type="PROSITE" id="PS00378">
    <property type="entry name" value="HEXOKINASE_1"/>
    <property type="match status" value="1"/>
</dbReference>
<proteinExistence type="inferred from homology"/>
<dbReference type="InterPro" id="IPR043129">
    <property type="entry name" value="ATPase_NBD"/>
</dbReference>
<accession>A0ABR0TYT2</accession>
<sequence>MSKSTRIRKNLPIANPSESTSSVMKVPILLATVVANSLFIKPRGTLCNWIQKGLVLVSSWDPICISEISDKARRALSKSHGDPGDSGIIFVIEGEVGVEGGDIVGHETFKIAQRRMRDDADYWKDSGRPGPTAWGGDDRPIIIHHIVSSPDSHQAAEDCATPLPVLRHVADAMAADMRAGLEADGGSDLKMILSYVDALPTGNEKGLFYALDLGGTNFRVLRVQLGGKDERVVATEFEQVSIPQELMFGTSEELFDFIASGLAKFAQKEGGKFNLPQGRTRELGFTFSFPVKQTSIDSGILIKWTKGFAVSGTAGKDVVVCLNEAMKRQELNMRVSALVNDTVGTLAGARYWDDDVMVAVILGTGTNACYVERVDAIPKLHSPNSTSGRTIVNTEWGAFSSGLPLTEFDREMDAESINPGEQIFEKTISGMYLGEIVRRVLIRMAEDARLFGDCVPKSFKCHFLSGINCFCSKRQSIDNRTPDICAMQQDTSRDSEEVGSILYNLAGVNSNLSARKIVIGVCDAIARRGGQLAGAGIVGILQKMEEDSKGLIFGKRTVVAMDGGLYEHYPQYRRYLQDAVTELLGPEVSKNIVIEHSKDGSGIGAALLAATNSMYGH</sequence>
<dbReference type="InterPro" id="IPR022672">
    <property type="entry name" value="Hexokinase_N"/>
</dbReference>
<evidence type="ECO:0000313" key="12">
    <source>
        <dbReference type="EMBL" id="KAK6115231.1"/>
    </source>
</evidence>
<dbReference type="PANTHER" id="PTHR19443">
    <property type="entry name" value="HEXOKINASE"/>
    <property type="match status" value="1"/>
</dbReference>
<keyword evidence="13" id="KW-1185">Reference proteome</keyword>
<dbReference type="PRINTS" id="PR00475">
    <property type="entry name" value="HEXOKINASE"/>
</dbReference>
<dbReference type="CDD" id="cd24020">
    <property type="entry name" value="ASKHA_NBD_HK_plant"/>
    <property type="match status" value="1"/>
</dbReference>
<dbReference type="InterPro" id="IPR022673">
    <property type="entry name" value="Hexokinase_C"/>
</dbReference>
<evidence type="ECO:0000256" key="5">
    <source>
        <dbReference type="ARBA" id="ARBA00022741"/>
    </source>
</evidence>
<feature type="domain" description="Hexokinase C-terminal" evidence="11">
    <location>
        <begin position="358"/>
        <end position="610"/>
    </location>
</feature>
<keyword evidence="7 9" id="KW-0067">ATP-binding</keyword>
<dbReference type="InterPro" id="IPR001312">
    <property type="entry name" value="Hexokinase"/>
</dbReference>
<dbReference type="PANTHER" id="PTHR19443:SF63">
    <property type="entry name" value="HEXOKINASE-LIKE 1 PROTEIN-RELATED"/>
    <property type="match status" value="1"/>
</dbReference>
<dbReference type="EMBL" id="JABTTQ020003506">
    <property type="protein sequence ID" value="KAK6115231.1"/>
    <property type="molecule type" value="Genomic_DNA"/>
</dbReference>
<evidence type="ECO:0000256" key="2">
    <source>
        <dbReference type="ARBA" id="ARBA00005028"/>
    </source>
</evidence>
<organism evidence="12 13">
    <name type="scientific">Rehmannia glutinosa</name>
    <name type="common">Chinese foxglove</name>
    <dbReference type="NCBI Taxonomy" id="99300"/>
    <lineage>
        <taxon>Eukaryota</taxon>
        <taxon>Viridiplantae</taxon>
        <taxon>Streptophyta</taxon>
        <taxon>Embryophyta</taxon>
        <taxon>Tracheophyta</taxon>
        <taxon>Spermatophyta</taxon>
        <taxon>Magnoliopsida</taxon>
        <taxon>eudicotyledons</taxon>
        <taxon>Gunneridae</taxon>
        <taxon>Pentapetalae</taxon>
        <taxon>asterids</taxon>
        <taxon>lamiids</taxon>
        <taxon>Lamiales</taxon>
        <taxon>Orobanchaceae</taxon>
        <taxon>Rehmannieae</taxon>
        <taxon>Rehmannia</taxon>
    </lineage>
</organism>
<keyword evidence="4 9" id="KW-0808">Transferase</keyword>
<evidence type="ECO:0000313" key="13">
    <source>
        <dbReference type="Proteomes" id="UP001318860"/>
    </source>
</evidence>
<dbReference type="Gene3D" id="3.30.420.40">
    <property type="match status" value="1"/>
</dbReference>
<evidence type="ECO:0000259" key="11">
    <source>
        <dbReference type="Pfam" id="PF03727"/>
    </source>
</evidence>
<dbReference type="Pfam" id="PF03727">
    <property type="entry name" value="Hexokinase_2"/>
    <property type="match status" value="1"/>
</dbReference>
<dbReference type="InterPro" id="IPR019807">
    <property type="entry name" value="Hexokinase_BS"/>
</dbReference>
<dbReference type="Pfam" id="PF00349">
    <property type="entry name" value="Hexokinase_1"/>
    <property type="match status" value="1"/>
</dbReference>
<comment type="similarity">
    <text evidence="3 9">Belongs to the hexokinase family.</text>
</comment>